<dbReference type="SUPFAM" id="SSF53850">
    <property type="entry name" value="Periplasmic binding protein-like II"/>
    <property type="match status" value="1"/>
</dbReference>
<keyword evidence="2" id="KW-1185">Reference proteome</keyword>
<sequence length="83" mass="9699">MLRCAEDLSATGLLGDIYHGRIDMACGRFRMTGERLKFLTFAYPINFSVRQPSRHPRFRRTCRTRLNQPIELQLSSRLATRLN</sequence>
<dbReference type="EMBL" id="KN768230">
    <property type="protein sequence ID" value="KIH46981.1"/>
    <property type="molecule type" value="Genomic_DNA"/>
</dbReference>
<dbReference type="AlphaFoldDB" id="A0A0C2FQ03"/>
<dbReference type="Gene3D" id="3.40.190.10">
    <property type="entry name" value="Periplasmic binding protein-like II"/>
    <property type="match status" value="1"/>
</dbReference>
<protein>
    <submittedName>
        <fullName evidence="1">Uncharacterized protein</fullName>
    </submittedName>
</protein>
<reference evidence="1 2" key="1">
    <citation type="submission" date="2013-12" db="EMBL/GenBank/DDBJ databases">
        <title>Draft genome of the parsitic nematode Ancylostoma duodenale.</title>
        <authorList>
            <person name="Mitreva M."/>
        </authorList>
    </citation>
    <scope>NUCLEOTIDE SEQUENCE [LARGE SCALE GENOMIC DNA]</scope>
    <source>
        <strain evidence="1 2">Zhejiang</strain>
    </source>
</reference>
<gene>
    <name evidence="1" type="ORF">ANCDUO_22963</name>
</gene>
<accession>A0A0C2FQ03</accession>
<organism evidence="1 2">
    <name type="scientific">Ancylostoma duodenale</name>
    <dbReference type="NCBI Taxonomy" id="51022"/>
    <lineage>
        <taxon>Eukaryota</taxon>
        <taxon>Metazoa</taxon>
        <taxon>Ecdysozoa</taxon>
        <taxon>Nematoda</taxon>
        <taxon>Chromadorea</taxon>
        <taxon>Rhabditida</taxon>
        <taxon>Rhabditina</taxon>
        <taxon>Rhabditomorpha</taxon>
        <taxon>Strongyloidea</taxon>
        <taxon>Ancylostomatidae</taxon>
        <taxon>Ancylostomatinae</taxon>
        <taxon>Ancylostoma</taxon>
    </lineage>
</organism>
<dbReference type="OrthoDB" id="5834211at2759"/>
<evidence type="ECO:0000313" key="1">
    <source>
        <dbReference type="EMBL" id="KIH46981.1"/>
    </source>
</evidence>
<name>A0A0C2FQ03_9BILA</name>
<proteinExistence type="predicted"/>
<dbReference type="Proteomes" id="UP000054047">
    <property type="component" value="Unassembled WGS sequence"/>
</dbReference>
<evidence type="ECO:0000313" key="2">
    <source>
        <dbReference type="Proteomes" id="UP000054047"/>
    </source>
</evidence>